<evidence type="ECO:0000313" key="1">
    <source>
        <dbReference type="EMBL" id="SOQ54361.1"/>
    </source>
</evidence>
<proteinExistence type="predicted"/>
<reference evidence="1" key="1">
    <citation type="submission" date="2016-07" db="EMBL/GenBank/DDBJ databases">
        <authorList>
            <person name="Bretaudeau A."/>
        </authorList>
    </citation>
    <scope>NUCLEOTIDE SEQUENCE</scope>
    <source>
        <strain evidence="1">Rice</strain>
        <tissue evidence="1">Whole body</tissue>
    </source>
</reference>
<sequence>MAARAAGVRGGKVEIRKEHTQIYKFNNFQNSRKTFQSHRLKLKKTETESTFLIHGASYLVHVE</sequence>
<dbReference type="EMBL" id="ODYU01009733">
    <property type="protein sequence ID" value="SOQ54361.1"/>
    <property type="molecule type" value="Genomic_DNA"/>
</dbReference>
<dbReference type="AlphaFoldDB" id="A0A2H1WMR3"/>
<name>A0A2H1WMR3_SPOFR</name>
<organism evidence="1">
    <name type="scientific">Spodoptera frugiperda</name>
    <name type="common">Fall armyworm</name>
    <dbReference type="NCBI Taxonomy" id="7108"/>
    <lineage>
        <taxon>Eukaryota</taxon>
        <taxon>Metazoa</taxon>
        <taxon>Ecdysozoa</taxon>
        <taxon>Arthropoda</taxon>
        <taxon>Hexapoda</taxon>
        <taxon>Insecta</taxon>
        <taxon>Pterygota</taxon>
        <taxon>Neoptera</taxon>
        <taxon>Endopterygota</taxon>
        <taxon>Lepidoptera</taxon>
        <taxon>Glossata</taxon>
        <taxon>Ditrysia</taxon>
        <taxon>Noctuoidea</taxon>
        <taxon>Noctuidae</taxon>
        <taxon>Amphipyrinae</taxon>
        <taxon>Spodoptera</taxon>
    </lineage>
</organism>
<protein>
    <submittedName>
        <fullName evidence="1">SFRICE_026299</fullName>
    </submittedName>
</protein>
<gene>
    <name evidence="1" type="ORF">SFRICE_026299</name>
</gene>
<accession>A0A2H1WMR3</accession>